<dbReference type="InterPro" id="IPR033469">
    <property type="entry name" value="CYTH-like_dom_sf"/>
</dbReference>
<dbReference type="EMBL" id="QRBE01000015">
    <property type="protein sequence ID" value="RDS79250.1"/>
    <property type="molecule type" value="Genomic_DNA"/>
</dbReference>
<evidence type="ECO:0000313" key="2">
    <source>
        <dbReference type="Proteomes" id="UP000254258"/>
    </source>
</evidence>
<accession>A0A370WSZ7</accession>
<keyword evidence="2" id="KW-1185">Reference proteome</keyword>
<gene>
    <name evidence="1" type="ORF">DWU98_19060</name>
</gene>
<dbReference type="Proteomes" id="UP000254258">
    <property type="component" value="Unassembled WGS sequence"/>
</dbReference>
<comment type="caution">
    <text evidence="1">The sequence shown here is derived from an EMBL/GenBank/DDBJ whole genome shotgun (WGS) entry which is preliminary data.</text>
</comment>
<sequence length="68" mass="7344">MAIDEFQGELCGLIMADAEFESLEQLSAFPAPHFAQREVTDDPRFTGAVLANSGLPDNLSERIAAYVG</sequence>
<dbReference type="Gene3D" id="2.40.320.10">
    <property type="entry name" value="Hypothetical Protein Pfu-838710-001"/>
    <property type="match status" value="1"/>
</dbReference>
<protein>
    <submittedName>
        <fullName evidence="1">Uncharacterized protein</fullName>
    </submittedName>
</protein>
<proteinExistence type="predicted"/>
<reference evidence="1 2" key="1">
    <citation type="submission" date="2018-07" db="EMBL/GenBank/DDBJ databases">
        <title>Dyella monticola sp. nov. and Dyella psychrodurans sp. nov. isolated from monsoon evergreen broad-leaved forest soil of Dinghu Mountain, China.</title>
        <authorList>
            <person name="Gao Z."/>
            <person name="Qiu L."/>
        </authorList>
    </citation>
    <scope>NUCLEOTIDE SEQUENCE [LARGE SCALE GENOMIC DNA]</scope>
    <source>
        <strain evidence="1 2">4G-K06</strain>
    </source>
</reference>
<evidence type="ECO:0000313" key="1">
    <source>
        <dbReference type="EMBL" id="RDS79250.1"/>
    </source>
</evidence>
<organism evidence="1 2">
    <name type="scientific">Dyella monticola</name>
    <dbReference type="NCBI Taxonomy" id="1927958"/>
    <lineage>
        <taxon>Bacteria</taxon>
        <taxon>Pseudomonadati</taxon>
        <taxon>Pseudomonadota</taxon>
        <taxon>Gammaproteobacteria</taxon>
        <taxon>Lysobacterales</taxon>
        <taxon>Rhodanobacteraceae</taxon>
        <taxon>Dyella</taxon>
    </lineage>
</organism>
<name>A0A370WSZ7_9GAMM</name>
<dbReference type="SUPFAM" id="SSF55154">
    <property type="entry name" value="CYTH-like phosphatases"/>
    <property type="match status" value="1"/>
</dbReference>
<dbReference type="AlphaFoldDB" id="A0A370WSZ7"/>